<protein>
    <recommendedName>
        <fullName evidence="2">Outer membrane protein beta-barrel domain-containing protein</fullName>
    </recommendedName>
</protein>
<feature type="chain" id="PRO_5034749153" description="Outer membrane protein beta-barrel domain-containing protein" evidence="1">
    <location>
        <begin position="21"/>
        <end position="211"/>
    </location>
</feature>
<keyword evidence="1" id="KW-0732">Signal</keyword>
<evidence type="ECO:0000259" key="2">
    <source>
        <dbReference type="Pfam" id="PF13568"/>
    </source>
</evidence>
<keyword evidence="4" id="KW-1185">Reference proteome</keyword>
<dbReference type="InterPro" id="IPR025665">
    <property type="entry name" value="Beta-barrel_OMP_2"/>
</dbReference>
<dbReference type="Pfam" id="PF13568">
    <property type="entry name" value="OMP_b-brl_2"/>
    <property type="match status" value="1"/>
</dbReference>
<dbReference type="RefSeq" id="WP_182499009.1">
    <property type="nucleotide sequence ID" value="NZ_BMKM01000002.1"/>
</dbReference>
<evidence type="ECO:0000256" key="1">
    <source>
        <dbReference type="SAM" id="SignalP"/>
    </source>
</evidence>
<dbReference type="EMBL" id="BMKM01000002">
    <property type="protein sequence ID" value="GGE17049.1"/>
    <property type="molecule type" value="Genomic_DNA"/>
</dbReference>
<name>A0A8H9G1P8_9SPHI</name>
<dbReference type="AlphaFoldDB" id="A0A8H9G1P8"/>
<sequence>MKTILSSLAVVALSITAANAQTTYGLKAGMNFGKITNFDSQKLKPSYFVTGFADIPLSGKFSIQPGISLQGKGTRIEDEIPIFQQSSTTTNKSDLNLMSIEIPVNAVYYVPVGNGDIFLSAGPYLGYNISGKIKNSSSNSNTTRSEDVSFSGDNKMMNRWDAGINFAVGYKLSNGLLIQAGYGLGLSNLNASENSKKFSTRTMNFGIGYQF</sequence>
<feature type="domain" description="Outer membrane protein beta-barrel" evidence="2">
    <location>
        <begin position="20"/>
        <end position="189"/>
    </location>
</feature>
<organism evidence="3 4">
    <name type="scientific">Sphingobacterium cellulitidis</name>
    <dbReference type="NCBI Taxonomy" id="1768011"/>
    <lineage>
        <taxon>Bacteria</taxon>
        <taxon>Pseudomonadati</taxon>
        <taxon>Bacteroidota</taxon>
        <taxon>Sphingobacteriia</taxon>
        <taxon>Sphingobacteriales</taxon>
        <taxon>Sphingobacteriaceae</taxon>
        <taxon>Sphingobacterium</taxon>
    </lineage>
</organism>
<evidence type="ECO:0000313" key="4">
    <source>
        <dbReference type="Proteomes" id="UP000614460"/>
    </source>
</evidence>
<gene>
    <name evidence="3" type="ORF">GCM10011516_13460</name>
</gene>
<accession>A0A8H9G1P8</accession>
<proteinExistence type="predicted"/>
<reference evidence="3" key="2">
    <citation type="submission" date="2020-09" db="EMBL/GenBank/DDBJ databases">
        <authorList>
            <person name="Sun Q."/>
            <person name="Zhou Y."/>
        </authorList>
    </citation>
    <scope>NUCLEOTIDE SEQUENCE</scope>
    <source>
        <strain evidence="3">CGMCC 1.15966</strain>
    </source>
</reference>
<dbReference type="Proteomes" id="UP000614460">
    <property type="component" value="Unassembled WGS sequence"/>
</dbReference>
<comment type="caution">
    <text evidence="3">The sequence shown here is derived from an EMBL/GenBank/DDBJ whole genome shotgun (WGS) entry which is preliminary data.</text>
</comment>
<evidence type="ECO:0000313" key="3">
    <source>
        <dbReference type="EMBL" id="GGE17049.1"/>
    </source>
</evidence>
<feature type="signal peptide" evidence="1">
    <location>
        <begin position="1"/>
        <end position="20"/>
    </location>
</feature>
<reference evidence="3" key="1">
    <citation type="journal article" date="2014" name="Int. J. Syst. Evol. Microbiol.">
        <title>Complete genome sequence of Corynebacterium casei LMG S-19264T (=DSM 44701T), isolated from a smear-ripened cheese.</title>
        <authorList>
            <consortium name="US DOE Joint Genome Institute (JGI-PGF)"/>
            <person name="Walter F."/>
            <person name="Albersmeier A."/>
            <person name="Kalinowski J."/>
            <person name="Ruckert C."/>
        </authorList>
    </citation>
    <scope>NUCLEOTIDE SEQUENCE</scope>
    <source>
        <strain evidence="3">CGMCC 1.15966</strain>
    </source>
</reference>